<dbReference type="Pfam" id="PF04055">
    <property type="entry name" value="Radical_SAM"/>
    <property type="match status" value="1"/>
</dbReference>
<dbReference type="SUPFAM" id="SSF102114">
    <property type="entry name" value="Radical SAM enzymes"/>
    <property type="match status" value="1"/>
</dbReference>
<dbReference type="HOGENOM" id="CLU_050695_0_0_4"/>
<dbReference type="InterPro" id="IPR026351">
    <property type="entry name" value="rSAM_ArsS-like"/>
</dbReference>
<keyword evidence="4" id="KW-0408">Iron</keyword>
<keyword evidence="3" id="KW-0479">Metal-binding</keyword>
<protein>
    <submittedName>
        <fullName evidence="8">Radical SAM domain protein</fullName>
    </submittedName>
</protein>
<sequence>MHATLPLLESHRFPPLRREAITTLQVNLGYRCNQSCVHCHVNAGPGRTEMMDADTLALIPRVLAARAIGTLDLTGGAPELHPGFRALVREARALGVRVIDRCNLTILSEPGQEDLAEFLAEHGVEVVASLPCYAADNVDRQRGKGVFERSIAGLLRLNALGYGQAGSGRVLNLVYNPQGPVLPPDQARLEADYRRELAAQFGIVFNQLFALANMPIQRFGSMLISKGQFNAYMALLRASHRDENLGGVMCRTLVSVDWQGRLYDCDFNQQLGLPLGAEGALTSAQGHDDSDAAARPGRLHLRDLLAGDLAGAPIRVADHCFGCTAGSGSSCGGALKA</sequence>
<dbReference type="OrthoDB" id="9782387at2"/>
<gene>
    <name evidence="8" type="ordered locus">Tmz1t_3555</name>
</gene>
<evidence type="ECO:0000259" key="7">
    <source>
        <dbReference type="Pfam" id="PF12345"/>
    </source>
</evidence>
<dbReference type="EMBL" id="CP001281">
    <property type="protein sequence ID" value="ACR02149.1"/>
    <property type="molecule type" value="Genomic_DNA"/>
</dbReference>
<name>C4KDI3_THASP</name>
<dbReference type="SFLD" id="SFLDS00029">
    <property type="entry name" value="Radical_SAM"/>
    <property type="match status" value="1"/>
</dbReference>
<dbReference type="AlphaFoldDB" id="C4KDI3"/>
<dbReference type="KEGG" id="tmz:Tmz1t_3555"/>
<proteinExistence type="predicted"/>
<dbReference type="eggNOG" id="COG0535">
    <property type="taxonomic scope" value="Bacteria"/>
</dbReference>
<dbReference type="NCBIfam" id="TIGR04167">
    <property type="entry name" value="rSAM_SeCys"/>
    <property type="match status" value="1"/>
</dbReference>
<feature type="domain" description="Arsenosugar biosynthesis radical SAM protein ArsS-like C-terminal" evidence="7">
    <location>
        <begin position="182"/>
        <end position="334"/>
    </location>
</feature>
<dbReference type="InterPro" id="IPR007197">
    <property type="entry name" value="rSAM"/>
</dbReference>
<accession>C4KDI3</accession>
<evidence type="ECO:0000259" key="6">
    <source>
        <dbReference type="Pfam" id="PF04055"/>
    </source>
</evidence>
<evidence type="ECO:0000313" key="9">
    <source>
        <dbReference type="Proteomes" id="UP000002186"/>
    </source>
</evidence>
<evidence type="ECO:0000256" key="5">
    <source>
        <dbReference type="ARBA" id="ARBA00023014"/>
    </source>
</evidence>
<dbReference type="CDD" id="cd01335">
    <property type="entry name" value="Radical_SAM"/>
    <property type="match status" value="1"/>
</dbReference>
<evidence type="ECO:0000256" key="3">
    <source>
        <dbReference type="ARBA" id="ARBA00022723"/>
    </source>
</evidence>
<dbReference type="InterPro" id="IPR058240">
    <property type="entry name" value="rSAM_sf"/>
</dbReference>
<keyword evidence="2" id="KW-0949">S-adenosyl-L-methionine</keyword>
<dbReference type="RefSeq" id="WP_004327695.1">
    <property type="nucleotide sequence ID" value="NC_011662.2"/>
</dbReference>
<dbReference type="GO" id="GO:0051536">
    <property type="term" value="F:iron-sulfur cluster binding"/>
    <property type="evidence" value="ECO:0007669"/>
    <property type="project" value="UniProtKB-KW"/>
</dbReference>
<evidence type="ECO:0000256" key="1">
    <source>
        <dbReference type="ARBA" id="ARBA00001966"/>
    </source>
</evidence>
<dbReference type="InterPro" id="IPR024521">
    <property type="entry name" value="ArsS-like_C"/>
</dbReference>
<reference evidence="9" key="1">
    <citation type="submission" date="2009-05" db="EMBL/GenBank/DDBJ databases">
        <title>Complete sequence of chromosome of Thauera sp. MZ1T.</title>
        <authorList>
            <consortium name="US DOE Joint Genome Institute"/>
            <person name="Lucas S."/>
            <person name="Copeland A."/>
            <person name="Lapidus A."/>
            <person name="Glavina del Rio T."/>
            <person name="Dalin E."/>
            <person name="Tice H."/>
            <person name="Bruce D."/>
            <person name="Goodwin L."/>
            <person name="Pitluck S."/>
            <person name="Sims D."/>
            <person name="Brettin T."/>
            <person name="Detter J.C."/>
            <person name="Han C."/>
            <person name="Larimer F."/>
            <person name="Land M."/>
            <person name="Hauser L."/>
            <person name="Kyrpides N."/>
            <person name="Mikhailova N."/>
            <person name="Sayler G.S."/>
        </authorList>
    </citation>
    <scope>NUCLEOTIDE SEQUENCE [LARGE SCALE GENOMIC DNA]</scope>
    <source>
        <strain evidence="9">MZ1T</strain>
    </source>
</reference>
<keyword evidence="5" id="KW-0411">Iron-sulfur</keyword>
<dbReference type="GO" id="GO:0003824">
    <property type="term" value="F:catalytic activity"/>
    <property type="evidence" value="ECO:0007669"/>
    <property type="project" value="InterPro"/>
</dbReference>
<dbReference type="Gene3D" id="3.20.20.70">
    <property type="entry name" value="Aldolase class I"/>
    <property type="match status" value="1"/>
</dbReference>
<dbReference type="GO" id="GO:0046872">
    <property type="term" value="F:metal ion binding"/>
    <property type="evidence" value="ECO:0007669"/>
    <property type="project" value="UniProtKB-KW"/>
</dbReference>
<evidence type="ECO:0000256" key="4">
    <source>
        <dbReference type="ARBA" id="ARBA00023004"/>
    </source>
</evidence>
<dbReference type="SFLD" id="SFLDG01067">
    <property type="entry name" value="SPASM/twitch_domain_containing"/>
    <property type="match status" value="1"/>
</dbReference>
<feature type="domain" description="Radical SAM core" evidence="6">
    <location>
        <begin position="26"/>
        <end position="163"/>
    </location>
</feature>
<dbReference type="Pfam" id="PF12345">
    <property type="entry name" value="DUF3641"/>
    <property type="match status" value="1"/>
</dbReference>
<dbReference type="PANTHER" id="PTHR43728">
    <property type="entry name" value="SLR0304 PROTEIN"/>
    <property type="match status" value="1"/>
</dbReference>
<evidence type="ECO:0000256" key="2">
    <source>
        <dbReference type="ARBA" id="ARBA00022691"/>
    </source>
</evidence>
<dbReference type="PANTHER" id="PTHR43728:SF1">
    <property type="entry name" value="FE-S OXIDOREDUCTASE"/>
    <property type="match status" value="1"/>
</dbReference>
<organism evidence="8 9">
    <name type="scientific">Thauera aminoaromatica</name>
    <dbReference type="NCBI Taxonomy" id="164330"/>
    <lineage>
        <taxon>Bacteria</taxon>
        <taxon>Pseudomonadati</taxon>
        <taxon>Pseudomonadota</taxon>
        <taxon>Betaproteobacteria</taxon>
        <taxon>Rhodocyclales</taxon>
        <taxon>Zoogloeaceae</taxon>
        <taxon>Thauera</taxon>
    </lineage>
</organism>
<dbReference type="Proteomes" id="UP000002186">
    <property type="component" value="Chromosome"/>
</dbReference>
<comment type="cofactor">
    <cofactor evidence="1">
        <name>[4Fe-4S] cluster</name>
        <dbReference type="ChEBI" id="CHEBI:49883"/>
    </cofactor>
</comment>
<reference evidence="8 9" key="2">
    <citation type="journal article" date="2012" name="Stand. Genomic Sci.">
        <title>Complete genome sequence of Thauera aminoaromatica strain MZ1T.</title>
        <authorList>
            <person name="Jiang K."/>
            <person name="Sanseverino J."/>
            <person name="Chauhan A."/>
            <person name="Lucas S."/>
            <person name="Copeland A."/>
            <person name="Lapidus A."/>
            <person name="Del Rio T.G."/>
            <person name="Dalin E."/>
            <person name="Tice H."/>
            <person name="Bruce D."/>
            <person name="Goodwin L."/>
            <person name="Pitluck S."/>
            <person name="Sims D."/>
            <person name="Brettin T."/>
            <person name="Detter J.C."/>
            <person name="Han C."/>
            <person name="Chang Y.J."/>
            <person name="Larimer F."/>
            <person name="Land M."/>
            <person name="Hauser L."/>
            <person name="Kyrpides N.C."/>
            <person name="Mikhailova N."/>
            <person name="Moser S."/>
            <person name="Jegier P."/>
            <person name="Close D."/>
            <person name="Debruyn J.M."/>
            <person name="Wang Y."/>
            <person name="Layton A.C."/>
            <person name="Allen M.S."/>
            <person name="Sayler G.S."/>
        </authorList>
    </citation>
    <scope>NUCLEOTIDE SEQUENCE [LARGE SCALE GENOMIC DNA]</scope>
    <source>
        <strain evidence="8 9">MZ1T</strain>
    </source>
</reference>
<keyword evidence="9" id="KW-1185">Reference proteome</keyword>
<dbReference type="InterPro" id="IPR013785">
    <property type="entry name" value="Aldolase_TIM"/>
</dbReference>
<dbReference type="STRING" id="85643.Tmz1t_3555"/>
<evidence type="ECO:0000313" key="8">
    <source>
        <dbReference type="EMBL" id="ACR02149.1"/>
    </source>
</evidence>